<keyword evidence="6" id="KW-1185">Reference proteome</keyword>
<dbReference type="PANTHER" id="PTHR35861:SF1">
    <property type="entry name" value="PHAGE TAIL SHEATH PROTEIN"/>
    <property type="match status" value="1"/>
</dbReference>
<feature type="domain" description="Tail sheath protein C-terminal" evidence="4">
    <location>
        <begin position="303"/>
        <end position="406"/>
    </location>
</feature>
<protein>
    <submittedName>
        <fullName evidence="5">Phage tail sheath protein FI</fullName>
    </submittedName>
</protein>
<proteinExistence type="inferred from homology"/>
<evidence type="ECO:0000256" key="1">
    <source>
        <dbReference type="ARBA" id="ARBA00008005"/>
    </source>
</evidence>
<evidence type="ECO:0000313" key="6">
    <source>
        <dbReference type="Proteomes" id="UP001239626"/>
    </source>
</evidence>
<gene>
    <name evidence="5" type="ORF">J2X26_002147</name>
</gene>
<dbReference type="RefSeq" id="WP_307492107.1">
    <property type="nucleotide sequence ID" value="NZ_JAUSVB010000002.1"/>
</dbReference>
<comment type="similarity">
    <text evidence="1">Belongs to the myoviridae tail sheath protein family.</text>
</comment>
<dbReference type="InterPro" id="IPR035089">
    <property type="entry name" value="Phage_sheath_subtilisin"/>
</dbReference>
<feature type="compositionally biased region" description="Low complexity" evidence="2">
    <location>
        <begin position="158"/>
        <end position="183"/>
    </location>
</feature>
<organism evidence="5 6">
    <name type="scientific">Cellulomonas humilata</name>
    <dbReference type="NCBI Taxonomy" id="144055"/>
    <lineage>
        <taxon>Bacteria</taxon>
        <taxon>Bacillati</taxon>
        <taxon>Actinomycetota</taxon>
        <taxon>Actinomycetes</taxon>
        <taxon>Micrococcales</taxon>
        <taxon>Cellulomonadaceae</taxon>
        <taxon>Cellulomonas</taxon>
    </lineage>
</organism>
<sequence length="421" mass="44899">MPLPLTPGVYVEEVPSGARPIEAVGTSTPAFVGFVGTPDAPVGEPVAVNNWLQYLRLFPSEGPSTPLTLAVAGFFGNGGQRCFVLNVGEGGTLTGTTRRPGISVLEEVDEVAIVAAPGYTDAASYEALLQHCENQKDRVAILDAPLEIEDISQLTRVGTAPPDAGPDATPSDADAAADGASEAKAGKGRSGSPRAAQAPGVAPRQSSWGAYYYPWIRVVDPATGRIVEAPPSGHLAGVWARTDATHGVHKAPANEPIRGAVDLTYRLTSAEQGELNTAGVNGIRFFSTEGIKVWGARTLAGSSSEWRYLNVRRLFAMVEESIMQGMNWIPFQNNDPILWNMIRRDVGSFLERLYRQGALMGRTPAEAFFVKCDDETNPRSEIDAGVVTTYVGLAPVKPAEFIVFKVSQYQGGASVEQEGQR</sequence>
<dbReference type="EMBL" id="JAUSVB010000002">
    <property type="protein sequence ID" value="MDQ0373836.1"/>
    <property type="molecule type" value="Genomic_DNA"/>
</dbReference>
<dbReference type="InterPro" id="IPR052042">
    <property type="entry name" value="Tail_sheath_structural"/>
</dbReference>
<feature type="domain" description="Tail sheath protein subtilisin-like" evidence="3">
    <location>
        <begin position="109"/>
        <end position="299"/>
    </location>
</feature>
<dbReference type="Proteomes" id="UP001239626">
    <property type="component" value="Unassembled WGS sequence"/>
</dbReference>
<dbReference type="Pfam" id="PF04984">
    <property type="entry name" value="Phage_sheath_1"/>
    <property type="match status" value="1"/>
</dbReference>
<feature type="region of interest" description="Disordered" evidence="2">
    <location>
        <begin position="153"/>
        <end position="201"/>
    </location>
</feature>
<evidence type="ECO:0000256" key="2">
    <source>
        <dbReference type="SAM" id="MobiDB-lite"/>
    </source>
</evidence>
<evidence type="ECO:0000313" key="5">
    <source>
        <dbReference type="EMBL" id="MDQ0373836.1"/>
    </source>
</evidence>
<dbReference type="InterPro" id="IPR020287">
    <property type="entry name" value="Tail_sheath_C"/>
</dbReference>
<comment type="caution">
    <text evidence="5">The sequence shown here is derived from an EMBL/GenBank/DDBJ whole genome shotgun (WGS) entry which is preliminary data.</text>
</comment>
<evidence type="ECO:0000259" key="4">
    <source>
        <dbReference type="Pfam" id="PF17482"/>
    </source>
</evidence>
<reference evidence="5 6" key="1">
    <citation type="submission" date="2023-07" db="EMBL/GenBank/DDBJ databases">
        <title>Sorghum-associated microbial communities from plants grown in Nebraska, USA.</title>
        <authorList>
            <person name="Schachtman D."/>
        </authorList>
    </citation>
    <scope>NUCLEOTIDE SEQUENCE [LARGE SCALE GENOMIC DNA]</scope>
    <source>
        <strain evidence="5 6">BE332</strain>
    </source>
</reference>
<dbReference type="Pfam" id="PF17482">
    <property type="entry name" value="Phage_sheath_1C"/>
    <property type="match status" value="1"/>
</dbReference>
<dbReference type="Gene3D" id="3.40.50.11780">
    <property type="match status" value="1"/>
</dbReference>
<dbReference type="PANTHER" id="PTHR35861">
    <property type="match status" value="1"/>
</dbReference>
<evidence type="ECO:0000259" key="3">
    <source>
        <dbReference type="Pfam" id="PF04984"/>
    </source>
</evidence>
<name>A0ABU0EFK6_9CELL</name>
<accession>A0ABU0EFK6</accession>